<comment type="subunit">
    <text evidence="2">Heterodimer of SbcC and SbcD.</text>
</comment>
<evidence type="ECO:0000256" key="2">
    <source>
        <dbReference type="ARBA" id="ARBA00011322"/>
    </source>
</evidence>
<reference evidence="5 6" key="1">
    <citation type="submission" date="2019-10" db="EMBL/GenBank/DDBJ databases">
        <title>Georgenia wutianyii sp. nov. and Georgenia yuyongxinii sp. nov. isolated from plateau pika (Ochotona curzoniae) in the Qinghai-Tibet plateau of China.</title>
        <authorList>
            <person name="Tian Z."/>
        </authorList>
    </citation>
    <scope>NUCLEOTIDE SEQUENCE [LARGE SCALE GENOMIC DNA]</scope>
    <source>
        <strain evidence="5 6">DSM 21501</strain>
    </source>
</reference>
<dbReference type="AlphaFoldDB" id="A0A7J5UNF7"/>
<dbReference type="SUPFAM" id="SSF52540">
    <property type="entry name" value="P-loop containing nucleoside triphosphate hydrolases"/>
    <property type="match status" value="1"/>
</dbReference>
<accession>A0A7J5UNF7</accession>
<comment type="similarity">
    <text evidence="1">Belongs to the SMC family. SbcC subfamily.</text>
</comment>
<evidence type="ECO:0000256" key="3">
    <source>
        <dbReference type="ARBA" id="ARBA00013368"/>
    </source>
</evidence>
<feature type="non-terminal residue" evidence="5">
    <location>
        <position position="1"/>
    </location>
</feature>
<sequence length="548" mass="56838">EAAAAVRDAATAAVERAVALREAESVADAAVRAAREAVDHEHAVRRRWVDGMAGELAGRLEDGQPCVVCGATEHPSPAATAPEHASAADVDAAAAAREAATTALERARTRVAALTEQIAGLRAAAQDRDAETARAELTAAQEGVSRCEAAATTAQELEHELDAFDRHTAELHAALSEDRASLAARQERLTTLREQLAADRDRCAAARGDAESVTARAEALGARAATATALLEARRAADGAARSQEQAAAQVARALTDADLPDAAAARAAALAPAELDALEREVLDHHAARARVDTGLAEPAIAALTGAEEADVPGAELAHRDAMTALAAATRTASECAVRAAHTATARAELLAAAGDHAIQAERAAPVLRTAALATAGEGTETATTLATYVLLRRFEDVVAAANDRLATMSDGRYTLERIDEKEGGQRSRRAGLGLQVRDHYTEAPRDPHTLSGGETFYVSLCLALGLADVVRAEAGGVELGTLFVDEGFGSLDPATLDAVMAELGRLRDGGRAVGIVSHVAELKDRIAERIEVRRLPSGASTLTVRA</sequence>
<dbReference type="InterPro" id="IPR027417">
    <property type="entry name" value="P-loop_NTPase"/>
</dbReference>
<keyword evidence="4" id="KW-0175">Coiled coil</keyword>
<organism evidence="5 6">
    <name type="scientific">Georgenia thermotolerans</name>
    <dbReference type="NCBI Taxonomy" id="527326"/>
    <lineage>
        <taxon>Bacteria</taxon>
        <taxon>Bacillati</taxon>
        <taxon>Actinomycetota</taxon>
        <taxon>Actinomycetes</taxon>
        <taxon>Micrococcales</taxon>
        <taxon>Bogoriellaceae</taxon>
        <taxon>Georgenia</taxon>
    </lineage>
</organism>
<protein>
    <recommendedName>
        <fullName evidence="3">Nuclease SbcCD subunit C</fullName>
    </recommendedName>
</protein>
<comment type="caution">
    <text evidence="5">The sequence shown here is derived from an EMBL/GenBank/DDBJ whole genome shotgun (WGS) entry which is preliminary data.</text>
</comment>
<dbReference type="Gene3D" id="3.40.50.300">
    <property type="entry name" value="P-loop containing nucleotide triphosphate hydrolases"/>
    <property type="match status" value="1"/>
</dbReference>
<name>A0A7J5UNF7_9MICO</name>
<dbReference type="PANTHER" id="PTHR32114:SF2">
    <property type="entry name" value="ABC TRANSPORTER ABCH.3"/>
    <property type="match status" value="1"/>
</dbReference>
<dbReference type="PANTHER" id="PTHR32114">
    <property type="entry name" value="ABC TRANSPORTER ABCH.3"/>
    <property type="match status" value="1"/>
</dbReference>
<feature type="coiled-coil region" evidence="4">
    <location>
        <begin position="97"/>
        <end position="124"/>
    </location>
</feature>
<proteinExistence type="inferred from homology"/>
<evidence type="ECO:0000313" key="5">
    <source>
        <dbReference type="EMBL" id="KAE8763928.1"/>
    </source>
</evidence>
<dbReference type="Proteomes" id="UP000451860">
    <property type="component" value="Unassembled WGS sequence"/>
</dbReference>
<evidence type="ECO:0000313" key="6">
    <source>
        <dbReference type="Proteomes" id="UP000451860"/>
    </source>
</evidence>
<keyword evidence="6" id="KW-1185">Reference proteome</keyword>
<dbReference type="Pfam" id="PF13558">
    <property type="entry name" value="SbcC_Walker_B"/>
    <property type="match status" value="1"/>
</dbReference>
<dbReference type="EMBL" id="WHJE01000049">
    <property type="protein sequence ID" value="KAE8763928.1"/>
    <property type="molecule type" value="Genomic_DNA"/>
</dbReference>
<evidence type="ECO:0000256" key="4">
    <source>
        <dbReference type="SAM" id="Coils"/>
    </source>
</evidence>
<dbReference type="RefSeq" id="WP_282958499.1">
    <property type="nucleotide sequence ID" value="NZ_WHJE01000049.1"/>
</dbReference>
<gene>
    <name evidence="5" type="ORF">GB883_11505</name>
</gene>
<evidence type="ECO:0000256" key="1">
    <source>
        <dbReference type="ARBA" id="ARBA00006930"/>
    </source>
</evidence>